<sequence length="135" mass="16076">MHDTKKVAVCVIFDDFGRILLQRPSDLKNFGEYQMAWYPPTGHVKEGETIEQALVREAYEELNIIIKPVELISEWEQDVPGEIAYWWKCRIIGGEIMDGEEIGEHRYFTLDEAKKIKMWPAEKKFFQKFFWKKTE</sequence>
<proteinExistence type="predicted"/>
<dbReference type="Pfam" id="PF00293">
    <property type="entry name" value="NUDIX"/>
    <property type="match status" value="1"/>
</dbReference>
<dbReference type="PANTHER" id="PTHR43046">
    <property type="entry name" value="GDP-MANNOSE MANNOSYL HYDROLASE"/>
    <property type="match status" value="1"/>
</dbReference>
<dbReference type="GO" id="GO:0016787">
    <property type="term" value="F:hydrolase activity"/>
    <property type="evidence" value="ECO:0007669"/>
    <property type="project" value="UniProtKB-KW"/>
</dbReference>
<comment type="cofactor">
    <cofactor evidence="1">
        <name>Mg(2+)</name>
        <dbReference type="ChEBI" id="CHEBI:18420"/>
    </cofactor>
</comment>
<dbReference type="Gene3D" id="3.90.79.10">
    <property type="entry name" value="Nucleoside Triphosphate Pyrophosphohydrolase"/>
    <property type="match status" value="1"/>
</dbReference>
<dbReference type="PROSITE" id="PS51462">
    <property type="entry name" value="NUDIX"/>
    <property type="match status" value="1"/>
</dbReference>
<dbReference type="EMBL" id="LCIH01000013">
    <property type="protein sequence ID" value="KKT51376.1"/>
    <property type="molecule type" value="Genomic_DNA"/>
</dbReference>
<dbReference type="STRING" id="1618387.UW44_C0013G0096"/>
<organism evidence="5 6">
    <name type="scientific">Candidatus Collierbacteria bacterium GW2011_GWB2_44_22</name>
    <dbReference type="NCBI Taxonomy" id="1618387"/>
    <lineage>
        <taxon>Bacteria</taxon>
        <taxon>Candidatus Collieribacteriota</taxon>
    </lineage>
</organism>
<reference evidence="5 6" key="1">
    <citation type="journal article" date="2015" name="Nature">
        <title>rRNA introns, odd ribosomes, and small enigmatic genomes across a large radiation of phyla.</title>
        <authorList>
            <person name="Brown C.T."/>
            <person name="Hug L.A."/>
            <person name="Thomas B.C."/>
            <person name="Sharon I."/>
            <person name="Castelle C.J."/>
            <person name="Singh A."/>
            <person name="Wilkins M.J."/>
            <person name="Williams K.H."/>
            <person name="Banfield J.F."/>
        </authorList>
    </citation>
    <scope>NUCLEOTIDE SEQUENCE [LARGE SCALE GENOMIC DNA]</scope>
</reference>
<protein>
    <submittedName>
        <fullName evidence="5">Hydrolase, NUDIX family</fullName>
    </submittedName>
</protein>
<dbReference type="InterPro" id="IPR015797">
    <property type="entry name" value="NUDIX_hydrolase-like_dom_sf"/>
</dbReference>
<evidence type="ECO:0000256" key="1">
    <source>
        <dbReference type="ARBA" id="ARBA00001946"/>
    </source>
</evidence>
<evidence type="ECO:0000259" key="4">
    <source>
        <dbReference type="PROSITE" id="PS51462"/>
    </source>
</evidence>
<evidence type="ECO:0000313" key="5">
    <source>
        <dbReference type="EMBL" id="KKT51376.1"/>
    </source>
</evidence>
<gene>
    <name evidence="5" type="ORF">UW44_C0013G0096</name>
</gene>
<dbReference type="CDD" id="cd02883">
    <property type="entry name" value="NUDIX_Hydrolase"/>
    <property type="match status" value="1"/>
</dbReference>
<dbReference type="InterPro" id="IPR020084">
    <property type="entry name" value="NUDIX_hydrolase_CS"/>
</dbReference>
<dbReference type="PROSITE" id="PS00893">
    <property type="entry name" value="NUDIX_BOX"/>
    <property type="match status" value="1"/>
</dbReference>
<dbReference type="InterPro" id="IPR000086">
    <property type="entry name" value="NUDIX_hydrolase_dom"/>
</dbReference>
<evidence type="ECO:0000256" key="2">
    <source>
        <dbReference type="ARBA" id="ARBA00022801"/>
    </source>
</evidence>
<dbReference type="PANTHER" id="PTHR43046:SF12">
    <property type="entry name" value="GDP-MANNOSE MANNOSYL HYDROLASE"/>
    <property type="match status" value="1"/>
</dbReference>
<dbReference type="Proteomes" id="UP000034006">
    <property type="component" value="Unassembled WGS sequence"/>
</dbReference>
<keyword evidence="2 5" id="KW-0378">Hydrolase</keyword>
<evidence type="ECO:0000313" key="6">
    <source>
        <dbReference type="Proteomes" id="UP000034006"/>
    </source>
</evidence>
<name>A0A0G1HW87_9BACT</name>
<dbReference type="AlphaFoldDB" id="A0A0G1HW87"/>
<evidence type="ECO:0000256" key="3">
    <source>
        <dbReference type="ARBA" id="ARBA00022842"/>
    </source>
</evidence>
<accession>A0A0G1HW87</accession>
<dbReference type="SUPFAM" id="SSF55811">
    <property type="entry name" value="Nudix"/>
    <property type="match status" value="1"/>
</dbReference>
<keyword evidence="3" id="KW-0460">Magnesium</keyword>
<feature type="domain" description="Nudix hydrolase" evidence="4">
    <location>
        <begin position="3"/>
        <end position="131"/>
    </location>
</feature>
<comment type="caution">
    <text evidence="5">The sequence shown here is derived from an EMBL/GenBank/DDBJ whole genome shotgun (WGS) entry which is preliminary data.</text>
</comment>